<keyword evidence="4" id="KW-1185">Reference proteome</keyword>
<dbReference type="AlphaFoldDB" id="M0QCM0"/>
<dbReference type="Pfam" id="PF12028">
    <property type="entry name" value="DUF3515"/>
    <property type="match status" value="1"/>
</dbReference>
<name>M0QCM0_9ACTN</name>
<sequence length="201" mass="21097">MTDVVPRVGPVGATDDNDQDAEASRPAEPTTGSPQTAGPRLSPVLIATLVTIPVMVIVAFITYAALRPDDAPPIESYRTQAAPQCPAFLAALPDTFKGFGTKAVSDSQASWPNSESGGDPLVVRCGVERPAGLAPTSNLQVVHPVQWFITDTIDGVGQAYVCVDHRPYVAIWVPANAGNGPITDVSALIDRELPRAPLDFG</sequence>
<dbReference type="InterPro" id="IPR021903">
    <property type="entry name" value="DUF3515"/>
</dbReference>
<keyword evidence="2" id="KW-0472">Membrane</keyword>
<feature type="region of interest" description="Disordered" evidence="1">
    <location>
        <begin position="1"/>
        <end position="40"/>
    </location>
</feature>
<evidence type="ECO:0008006" key="5">
    <source>
        <dbReference type="Google" id="ProtNLM"/>
    </source>
</evidence>
<evidence type="ECO:0000256" key="1">
    <source>
        <dbReference type="SAM" id="MobiDB-lite"/>
    </source>
</evidence>
<evidence type="ECO:0000313" key="3">
    <source>
        <dbReference type="EMBL" id="GAC66310.1"/>
    </source>
</evidence>
<keyword evidence="2" id="KW-0812">Transmembrane</keyword>
<reference evidence="3 4" key="1">
    <citation type="submission" date="2013-01" db="EMBL/GenBank/DDBJ databases">
        <title>Whole genome shotgun sequence of Gordonia soli NBRC 108243.</title>
        <authorList>
            <person name="Isaki-Nakamura S."/>
            <person name="Hosoyama A."/>
            <person name="Tsuchikane K."/>
            <person name="Ando Y."/>
            <person name="Baba S."/>
            <person name="Ohji S."/>
            <person name="Hamada M."/>
            <person name="Tamura T."/>
            <person name="Yamazoe A."/>
            <person name="Yamazaki S."/>
            <person name="Fujita N."/>
        </authorList>
    </citation>
    <scope>NUCLEOTIDE SEQUENCE [LARGE SCALE GENOMIC DNA]</scope>
    <source>
        <strain evidence="3 4">NBRC 108243</strain>
    </source>
</reference>
<accession>M0QCM0</accession>
<dbReference type="EMBL" id="BANX01000002">
    <property type="protein sequence ID" value="GAC66310.1"/>
    <property type="molecule type" value="Genomic_DNA"/>
</dbReference>
<protein>
    <recommendedName>
        <fullName evidence="5">DUF3515 domain-containing protein</fullName>
    </recommendedName>
</protein>
<gene>
    <name evidence="3" type="ORF">GS4_02_00200</name>
</gene>
<proteinExistence type="predicted"/>
<dbReference type="STRING" id="1223545.GS4_02_00200"/>
<feature type="transmembrane region" description="Helical" evidence="2">
    <location>
        <begin position="44"/>
        <end position="66"/>
    </location>
</feature>
<dbReference type="eggNOG" id="ENOG5033FNE">
    <property type="taxonomic scope" value="Bacteria"/>
</dbReference>
<dbReference type="Proteomes" id="UP000011666">
    <property type="component" value="Unassembled WGS sequence"/>
</dbReference>
<evidence type="ECO:0000256" key="2">
    <source>
        <dbReference type="SAM" id="Phobius"/>
    </source>
</evidence>
<comment type="caution">
    <text evidence="3">The sequence shown here is derived from an EMBL/GenBank/DDBJ whole genome shotgun (WGS) entry which is preliminary data.</text>
</comment>
<evidence type="ECO:0000313" key="4">
    <source>
        <dbReference type="Proteomes" id="UP000011666"/>
    </source>
</evidence>
<keyword evidence="2" id="KW-1133">Transmembrane helix</keyword>
<organism evidence="3 4">
    <name type="scientific">Gordonia soli NBRC 108243</name>
    <dbReference type="NCBI Taxonomy" id="1223545"/>
    <lineage>
        <taxon>Bacteria</taxon>
        <taxon>Bacillati</taxon>
        <taxon>Actinomycetota</taxon>
        <taxon>Actinomycetes</taxon>
        <taxon>Mycobacteriales</taxon>
        <taxon>Gordoniaceae</taxon>
        <taxon>Gordonia</taxon>
    </lineage>
</organism>